<feature type="compositionally biased region" description="Polar residues" evidence="1">
    <location>
        <begin position="8"/>
        <end position="22"/>
    </location>
</feature>
<comment type="caution">
    <text evidence="3">The sequence shown here is derived from an EMBL/GenBank/DDBJ whole genome shotgun (WGS) entry which is preliminary data.</text>
</comment>
<keyword evidence="3" id="KW-0238">DNA-binding</keyword>
<dbReference type="GO" id="GO:0003677">
    <property type="term" value="F:DNA binding"/>
    <property type="evidence" value="ECO:0007669"/>
    <property type="project" value="UniProtKB-KW"/>
</dbReference>
<dbReference type="InterPro" id="IPR039422">
    <property type="entry name" value="MarR/SlyA-like"/>
</dbReference>
<dbReference type="GO" id="GO:0003700">
    <property type="term" value="F:DNA-binding transcription factor activity"/>
    <property type="evidence" value="ECO:0007669"/>
    <property type="project" value="InterPro"/>
</dbReference>
<dbReference type="InterPro" id="IPR036390">
    <property type="entry name" value="WH_DNA-bd_sf"/>
</dbReference>
<dbReference type="PROSITE" id="PS50995">
    <property type="entry name" value="HTH_MARR_2"/>
    <property type="match status" value="1"/>
</dbReference>
<dbReference type="EMBL" id="JACBZS010000001">
    <property type="protein sequence ID" value="NYI70109.1"/>
    <property type="molecule type" value="Genomic_DNA"/>
</dbReference>
<organism evidence="3 4">
    <name type="scientific">Naumannella cuiyingiana</name>
    <dbReference type="NCBI Taxonomy" id="1347891"/>
    <lineage>
        <taxon>Bacteria</taxon>
        <taxon>Bacillati</taxon>
        <taxon>Actinomycetota</taxon>
        <taxon>Actinomycetes</taxon>
        <taxon>Propionibacteriales</taxon>
        <taxon>Propionibacteriaceae</taxon>
        <taxon>Naumannella</taxon>
    </lineage>
</organism>
<reference evidence="3 4" key="1">
    <citation type="submission" date="2020-07" db="EMBL/GenBank/DDBJ databases">
        <title>Sequencing the genomes of 1000 actinobacteria strains.</title>
        <authorList>
            <person name="Klenk H.-P."/>
        </authorList>
    </citation>
    <scope>NUCLEOTIDE SEQUENCE [LARGE SCALE GENOMIC DNA]</scope>
    <source>
        <strain evidence="3 4">DSM 103164</strain>
    </source>
</reference>
<dbReference type="InterPro" id="IPR000835">
    <property type="entry name" value="HTH_MarR-typ"/>
</dbReference>
<dbReference type="InterPro" id="IPR036388">
    <property type="entry name" value="WH-like_DNA-bd_sf"/>
</dbReference>
<protein>
    <submittedName>
        <fullName evidence="3">DNA-binding MarR family transcriptional regulator</fullName>
    </submittedName>
</protein>
<sequence>MSARTAHPPQTTGAATQTDRVSARWLSTEQQHVWRTYLLGVARIAEYLDADLRRHGLDLGEYEILVCLEEAPHRRLRMSELADRVHQSRSRLTHTVARMEKSNLVERDTCPDDRRGVWAHLTPKGFELLAGAAPGHVEAVRKIFVEAVDPADFEALGRAFGAVLEVGDPDQRESAR</sequence>
<evidence type="ECO:0000313" key="4">
    <source>
        <dbReference type="Proteomes" id="UP000527616"/>
    </source>
</evidence>
<dbReference type="PANTHER" id="PTHR33164:SF99">
    <property type="entry name" value="MARR FAMILY REGULATORY PROTEIN"/>
    <property type="match status" value="1"/>
</dbReference>
<evidence type="ECO:0000256" key="1">
    <source>
        <dbReference type="SAM" id="MobiDB-lite"/>
    </source>
</evidence>
<evidence type="ECO:0000259" key="2">
    <source>
        <dbReference type="PROSITE" id="PS50995"/>
    </source>
</evidence>
<feature type="domain" description="HTH marR-type" evidence="2">
    <location>
        <begin position="30"/>
        <end position="165"/>
    </location>
</feature>
<dbReference type="RefSeq" id="WP_179444097.1">
    <property type="nucleotide sequence ID" value="NZ_JACBZS010000001.1"/>
</dbReference>
<gene>
    <name evidence="3" type="ORF">GGQ54_000669</name>
</gene>
<dbReference type="PANTHER" id="PTHR33164">
    <property type="entry name" value="TRANSCRIPTIONAL REGULATOR, MARR FAMILY"/>
    <property type="match status" value="1"/>
</dbReference>
<dbReference type="Proteomes" id="UP000527616">
    <property type="component" value="Unassembled WGS sequence"/>
</dbReference>
<dbReference type="AlphaFoldDB" id="A0A7Z0D758"/>
<feature type="region of interest" description="Disordered" evidence="1">
    <location>
        <begin position="1"/>
        <end position="22"/>
    </location>
</feature>
<dbReference type="SUPFAM" id="SSF46785">
    <property type="entry name" value="Winged helix' DNA-binding domain"/>
    <property type="match status" value="1"/>
</dbReference>
<dbReference type="GO" id="GO:0006950">
    <property type="term" value="P:response to stress"/>
    <property type="evidence" value="ECO:0007669"/>
    <property type="project" value="TreeGrafter"/>
</dbReference>
<name>A0A7Z0D758_9ACTN</name>
<evidence type="ECO:0000313" key="3">
    <source>
        <dbReference type="EMBL" id="NYI70109.1"/>
    </source>
</evidence>
<accession>A0A7Z0D758</accession>
<dbReference type="SMART" id="SM00347">
    <property type="entry name" value="HTH_MARR"/>
    <property type="match status" value="1"/>
</dbReference>
<proteinExistence type="predicted"/>
<dbReference type="Pfam" id="PF01047">
    <property type="entry name" value="MarR"/>
    <property type="match status" value="1"/>
</dbReference>
<keyword evidence="4" id="KW-1185">Reference proteome</keyword>
<dbReference type="Gene3D" id="1.10.10.10">
    <property type="entry name" value="Winged helix-like DNA-binding domain superfamily/Winged helix DNA-binding domain"/>
    <property type="match status" value="1"/>
</dbReference>